<proteinExistence type="predicted"/>
<feature type="transmembrane region" description="Helical" evidence="1">
    <location>
        <begin position="57"/>
        <end position="80"/>
    </location>
</feature>
<dbReference type="AlphaFoldDB" id="A0A4R3YI79"/>
<dbReference type="InterPro" id="IPR051311">
    <property type="entry name" value="DedA_domain"/>
</dbReference>
<keyword evidence="1" id="KW-0812">Transmembrane</keyword>
<dbReference type="Proteomes" id="UP000295367">
    <property type="component" value="Unassembled WGS sequence"/>
</dbReference>
<dbReference type="Pfam" id="PF09335">
    <property type="entry name" value="VTT_dom"/>
    <property type="match status" value="1"/>
</dbReference>
<feature type="transmembrane region" description="Helical" evidence="1">
    <location>
        <begin position="133"/>
        <end position="159"/>
    </location>
</feature>
<dbReference type="PANTHER" id="PTHR42709">
    <property type="entry name" value="ALKALINE PHOSPHATASE LIKE PROTEIN"/>
    <property type="match status" value="1"/>
</dbReference>
<feature type="domain" description="VTT" evidence="2">
    <location>
        <begin position="40"/>
        <end position="157"/>
    </location>
</feature>
<dbReference type="InterPro" id="IPR032816">
    <property type="entry name" value="VTT_dom"/>
</dbReference>
<dbReference type="EMBL" id="SMCO01000001">
    <property type="protein sequence ID" value="TCV90343.1"/>
    <property type="molecule type" value="Genomic_DNA"/>
</dbReference>
<reference evidence="3 4" key="1">
    <citation type="submission" date="2019-03" db="EMBL/GenBank/DDBJ databases">
        <title>Genomic Encyclopedia of Type Strains, Phase IV (KMG-IV): sequencing the most valuable type-strain genomes for metagenomic binning, comparative biology and taxonomic classification.</title>
        <authorList>
            <person name="Goeker M."/>
        </authorList>
    </citation>
    <scope>NUCLEOTIDE SEQUENCE [LARGE SCALE GENOMIC DNA]</scope>
    <source>
        <strain evidence="3 4">DSM 100309</strain>
    </source>
</reference>
<sequence length="195" mass="21855">MRIFSSFYSRAMKWSRHPRAPWYLGTLSFAESSFFPVPPDVMLAPMSLANPSKAWRFALLTTLASVAGGLLGYTIGFFAFDAIEPWLRESHYWERYQSAVDWFTQWGFWAIFIAGFSPIPYKVFTIAAGALSMALLPFTLASLIGRGARFFLVAGLMAWGGKSMEEKLHLYVDRLGWATVALVVIGVIGYKWAGV</sequence>
<keyword evidence="1" id="KW-1133">Transmembrane helix</keyword>
<comment type="caution">
    <text evidence="3">The sequence shown here is derived from an EMBL/GenBank/DDBJ whole genome shotgun (WGS) entry which is preliminary data.</text>
</comment>
<evidence type="ECO:0000313" key="4">
    <source>
        <dbReference type="Proteomes" id="UP000295367"/>
    </source>
</evidence>
<evidence type="ECO:0000259" key="2">
    <source>
        <dbReference type="Pfam" id="PF09335"/>
    </source>
</evidence>
<dbReference type="OrthoDB" id="9810270at2"/>
<name>A0A4R3YI79_9PROT</name>
<keyword evidence="1" id="KW-0472">Membrane</keyword>
<keyword evidence="4" id="KW-1185">Reference proteome</keyword>
<accession>A0A4R3YI79</accession>
<organism evidence="3 4">
    <name type="scientific">Sulfurirhabdus autotrophica</name>
    <dbReference type="NCBI Taxonomy" id="1706046"/>
    <lineage>
        <taxon>Bacteria</taxon>
        <taxon>Pseudomonadati</taxon>
        <taxon>Pseudomonadota</taxon>
        <taxon>Betaproteobacteria</taxon>
        <taxon>Nitrosomonadales</taxon>
        <taxon>Sulfuricellaceae</taxon>
        <taxon>Sulfurirhabdus</taxon>
    </lineage>
</organism>
<evidence type="ECO:0000256" key="1">
    <source>
        <dbReference type="SAM" id="Phobius"/>
    </source>
</evidence>
<feature type="transmembrane region" description="Helical" evidence="1">
    <location>
        <begin position="100"/>
        <end position="121"/>
    </location>
</feature>
<dbReference type="GO" id="GO:0005886">
    <property type="term" value="C:plasma membrane"/>
    <property type="evidence" value="ECO:0007669"/>
    <property type="project" value="TreeGrafter"/>
</dbReference>
<protein>
    <submittedName>
        <fullName evidence="3">Membrane protein YqaA with SNARE-associated domain</fullName>
    </submittedName>
</protein>
<evidence type="ECO:0000313" key="3">
    <source>
        <dbReference type="EMBL" id="TCV90343.1"/>
    </source>
</evidence>
<dbReference type="RefSeq" id="WP_124947708.1">
    <property type="nucleotide sequence ID" value="NZ_BHVT01000073.1"/>
</dbReference>
<gene>
    <name evidence="3" type="ORF">EDC63_101313</name>
</gene>
<feature type="transmembrane region" description="Helical" evidence="1">
    <location>
        <begin position="171"/>
        <end position="193"/>
    </location>
</feature>
<dbReference type="PANTHER" id="PTHR42709:SF11">
    <property type="entry name" value="DEDA FAMILY PROTEIN"/>
    <property type="match status" value="1"/>
</dbReference>